<dbReference type="EMBL" id="JAPDDP010000005">
    <property type="protein sequence ID" value="MDA0179565.1"/>
    <property type="molecule type" value="Genomic_DNA"/>
</dbReference>
<sequence>MSTYGEVTQSQSAPRTPGKATAAFVLGLVGLVLIPLIPSVLAIVLGGGAKREIDGSGGSLSGRGLATAGVVLGWVALAIWALFIVAIVAL</sequence>
<organism evidence="3 4">
    <name type="scientific">Solirubrobacter phytolaccae</name>
    <dbReference type="NCBI Taxonomy" id="1404360"/>
    <lineage>
        <taxon>Bacteria</taxon>
        <taxon>Bacillati</taxon>
        <taxon>Actinomycetota</taxon>
        <taxon>Thermoleophilia</taxon>
        <taxon>Solirubrobacterales</taxon>
        <taxon>Solirubrobacteraceae</taxon>
        <taxon>Solirubrobacter</taxon>
    </lineage>
</organism>
<dbReference type="Pfam" id="PF13828">
    <property type="entry name" value="DUF4190"/>
    <property type="match status" value="1"/>
</dbReference>
<feature type="transmembrane region" description="Helical" evidence="1">
    <location>
        <begin position="20"/>
        <end position="45"/>
    </location>
</feature>
<dbReference type="Proteomes" id="UP001147653">
    <property type="component" value="Unassembled WGS sequence"/>
</dbReference>
<evidence type="ECO:0000259" key="2">
    <source>
        <dbReference type="Pfam" id="PF13828"/>
    </source>
</evidence>
<dbReference type="InterPro" id="IPR025241">
    <property type="entry name" value="DUF4190"/>
</dbReference>
<evidence type="ECO:0000256" key="1">
    <source>
        <dbReference type="SAM" id="Phobius"/>
    </source>
</evidence>
<evidence type="ECO:0000313" key="4">
    <source>
        <dbReference type="Proteomes" id="UP001147653"/>
    </source>
</evidence>
<name>A0A9X3N6W0_9ACTN</name>
<keyword evidence="1" id="KW-1133">Transmembrane helix</keyword>
<accession>A0A9X3N6W0</accession>
<feature type="transmembrane region" description="Helical" evidence="1">
    <location>
        <begin position="65"/>
        <end position="89"/>
    </location>
</feature>
<dbReference type="RefSeq" id="WP_270023854.1">
    <property type="nucleotide sequence ID" value="NZ_JAPDDP010000005.1"/>
</dbReference>
<keyword evidence="4" id="KW-1185">Reference proteome</keyword>
<feature type="domain" description="DUF4190" evidence="2">
    <location>
        <begin position="20"/>
        <end position="83"/>
    </location>
</feature>
<dbReference type="AlphaFoldDB" id="A0A9X3N6W0"/>
<evidence type="ECO:0000313" key="3">
    <source>
        <dbReference type="EMBL" id="MDA0179565.1"/>
    </source>
</evidence>
<keyword evidence="1" id="KW-0812">Transmembrane</keyword>
<reference evidence="3" key="1">
    <citation type="submission" date="2022-10" db="EMBL/GenBank/DDBJ databases">
        <title>The WGS of Solirubrobacter phytolaccae KCTC 29190.</title>
        <authorList>
            <person name="Jiang Z."/>
        </authorList>
    </citation>
    <scope>NUCLEOTIDE SEQUENCE</scope>
    <source>
        <strain evidence="3">KCTC 29190</strain>
    </source>
</reference>
<keyword evidence="1" id="KW-0472">Membrane</keyword>
<comment type="caution">
    <text evidence="3">The sequence shown here is derived from an EMBL/GenBank/DDBJ whole genome shotgun (WGS) entry which is preliminary data.</text>
</comment>
<protein>
    <submittedName>
        <fullName evidence="3">DUF4190 domain-containing protein</fullName>
    </submittedName>
</protein>
<proteinExistence type="predicted"/>
<gene>
    <name evidence="3" type="ORF">OJ997_04600</name>
</gene>